<dbReference type="Proteomes" id="UP000293360">
    <property type="component" value="Unassembled WGS sequence"/>
</dbReference>
<name>A0A4Q4T7B6_9PEZI</name>
<dbReference type="OrthoDB" id="2830640at2759"/>
<organism evidence="1 2">
    <name type="scientific">Monosporascus ibericus</name>
    <dbReference type="NCBI Taxonomy" id="155417"/>
    <lineage>
        <taxon>Eukaryota</taxon>
        <taxon>Fungi</taxon>
        <taxon>Dikarya</taxon>
        <taxon>Ascomycota</taxon>
        <taxon>Pezizomycotina</taxon>
        <taxon>Sordariomycetes</taxon>
        <taxon>Xylariomycetidae</taxon>
        <taxon>Xylariales</taxon>
        <taxon>Xylariales incertae sedis</taxon>
        <taxon>Monosporascus</taxon>
    </lineage>
</organism>
<evidence type="ECO:0000313" key="1">
    <source>
        <dbReference type="EMBL" id="RYP02351.1"/>
    </source>
</evidence>
<keyword evidence="2" id="KW-1185">Reference proteome</keyword>
<reference evidence="1 2" key="1">
    <citation type="submission" date="2018-06" db="EMBL/GenBank/DDBJ databases">
        <title>Complete Genomes of Monosporascus.</title>
        <authorList>
            <person name="Robinson A.J."/>
            <person name="Natvig D.O."/>
        </authorList>
    </citation>
    <scope>NUCLEOTIDE SEQUENCE [LARGE SCALE GENOMIC DNA]</scope>
    <source>
        <strain evidence="1 2">CBS 110550</strain>
    </source>
</reference>
<gene>
    <name evidence="1" type="ORF">DL764_005833</name>
</gene>
<dbReference type="EMBL" id="QJNU01000319">
    <property type="protein sequence ID" value="RYP02351.1"/>
    <property type="molecule type" value="Genomic_DNA"/>
</dbReference>
<dbReference type="STRING" id="155417.A0A4Q4T7B6"/>
<comment type="caution">
    <text evidence="1">The sequence shown here is derived from an EMBL/GenBank/DDBJ whole genome shotgun (WGS) entry which is preliminary data.</text>
</comment>
<protein>
    <submittedName>
        <fullName evidence="1">Uncharacterized protein</fullName>
    </submittedName>
</protein>
<dbReference type="AlphaFoldDB" id="A0A4Q4T7B6"/>
<accession>A0A4Q4T7B6</accession>
<evidence type="ECO:0000313" key="2">
    <source>
        <dbReference type="Proteomes" id="UP000293360"/>
    </source>
</evidence>
<proteinExistence type="predicted"/>
<sequence>MLLPTILVETRLQTAIFGVRDCHREIILVERKTGLLTKWDSSEALSDMRKKRLIQNPAETADFNAITADITSVKSKLAYAEYLCEIWSPKLVAFDRINSHLVESVPAEADGGRLMNIHRGLQDEINFHLTSLEATQLRAKYLSKRAEAQVQTILSLIAQRDNALALRDNANLKTITEDQRRIALAATRHSASMQIISAITAVFLPATFTASSGAGT</sequence>